<gene>
    <name evidence="2" type="ORF">JEQ12_018528</name>
</gene>
<dbReference type="AlphaFoldDB" id="A0A836ACQ9"/>
<name>A0A836ACQ9_SHEEP</name>
<evidence type="ECO:0000313" key="3">
    <source>
        <dbReference type="Proteomes" id="UP000664991"/>
    </source>
</evidence>
<dbReference type="EMBL" id="JAEMGP010000007">
    <property type="protein sequence ID" value="KAG5206955.1"/>
    <property type="molecule type" value="Genomic_DNA"/>
</dbReference>
<feature type="region of interest" description="Disordered" evidence="1">
    <location>
        <begin position="41"/>
        <end position="77"/>
    </location>
</feature>
<comment type="caution">
    <text evidence="2">The sequence shown here is derived from an EMBL/GenBank/DDBJ whole genome shotgun (WGS) entry which is preliminary data.</text>
</comment>
<accession>A0A836ACQ9</accession>
<organism evidence="2 3">
    <name type="scientific">Ovis aries</name>
    <name type="common">Sheep</name>
    <dbReference type="NCBI Taxonomy" id="9940"/>
    <lineage>
        <taxon>Eukaryota</taxon>
        <taxon>Metazoa</taxon>
        <taxon>Chordata</taxon>
        <taxon>Craniata</taxon>
        <taxon>Vertebrata</taxon>
        <taxon>Euteleostomi</taxon>
        <taxon>Mammalia</taxon>
        <taxon>Eutheria</taxon>
        <taxon>Laurasiatheria</taxon>
        <taxon>Artiodactyla</taxon>
        <taxon>Ruminantia</taxon>
        <taxon>Pecora</taxon>
        <taxon>Bovidae</taxon>
        <taxon>Caprinae</taxon>
        <taxon>Ovis</taxon>
    </lineage>
</organism>
<evidence type="ECO:0000313" key="2">
    <source>
        <dbReference type="EMBL" id="KAG5206955.1"/>
    </source>
</evidence>
<reference evidence="2 3" key="1">
    <citation type="submission" date="2020-12" db="EMBL/GenBank/DDBJ databases">
        <title>De novo assembly of Tibetan sheep genome.</title>
        <authorList>
            <person name="Li X."/>
        </authorList>
    </citation>
    <scope>NUCLEOTIDE SEQUENCE [LARGE SCALE GENOMIC DNA]</scope>
    <source>
        <tissue evidence="2">Heart</tissue>
    </source>
</reference>
<dbReference type="Proteomes" id="UP000664991">
    <property type="component" value="Unassembled WGS sequence"/>
</dbReference>
<protein>
    <submittedName>
        <fullName evidence="2">Uncharacterized protein</fullName>
    </submittedName>
</protein>
<evidence type="ECO:0000256" key="1">
    <source>
        <dbReference type="SAM" id="MobiDB-lite"/>
    </source>
</evidence>
<proteinExistence type="predicted"/>
<sequence length="138" mass="15035">MWTLVLRADPGVVGTQQTSVLAWPGASRGALSMGVTWNNLHLHDHSPESPTGLPEQKAREANGLATASEGGQKGNKLRKREILQKMDMEEGNTVSNAEPSVWGERRVPNTVVMLPSGGERPYHPKRLCGKTSYADHIL</sequence>